<dbReference type="Pfam" id="PF11902">
    <property type="entry name" value="DUF3422"/>
    <property type="match status" value="1"/>
</dbReference>
<dbReference type="Proteomes" id="UP000178449">
    <property type="component" value="Unassembled WGS sequence"/>
</dbReference>
<dbReference type="AlphaFoldDB" id="A0A1F6GBQ2"/>
<proteinExistence type="predicted"/>
<evidence type="ECO:0000313" key="2">
    <source>
        <dbReference type="Proteomes" id="UP000178449"/>
    </source>
</evidence>
<sequence length="428" mass="49033">MSPNHPQPHPWREALYQEAHSRPFPVLSSPALVTHFTLLQARLKASDELAQIIQLADALEGPQPDENSRRYQAQLGRFIFSWQRHFEFSTYCFILPDPDHGFEQSALEFLPEGWLNSLGGEMVTGMHLLIEPYQKNQTTTPERLGQVFEEPWMGSSAREDGALIWSDFRLKDDGFCRYLVQNKTLGPAQTGRLTQRLIELETYRIMAQLAGPLVKNMGPKLDKMEYSMLLISDHIQRIHTIEDQKGLLLKLSAVAADLELMRAYDYRFSASHAYFELASERINELKEVKLPGIMTFGDFLNRRIEPSRRTLRHTRQRINDLNTRIAHARELLQTNINLAIEEQNQSLLSSMEKRSHLQLRLQEAVEGLSIAAISYYTVSLLKLIFGGLTHMGLHFDKDLATGIAVPVVVGTVWLSIHKIKEHVLKKEE</sequence>
<evidence type="ECO:0000313" key="1">
    <source>
        <dbReference type="EMBL" id="OGG95542.1"/>
    </source>
</evidence>
<comment type="caution">
    <text evidence="1">The sequence shown here is derived from an EMBL/GenBank/DDBJ whole genome shotgun (WGS) entry which is preliminary data.</text>
</comment>
<organism evidence="1 2">
    <name type="scientific">Candidatus Lambdaproteobacteria bacterium RIFOXYD2_FULL_50_16</name>
    <dbReference type="NCBI Taxonomy" id="1817772"/>
    <lineage>
        <taxon>Bacteria</taxon>
        <taxon>Pseudomonadati</taxon>
        <taxon>Pseudomonadota</taxon>
        <taxon>Candidatus Lambdaproteobacteria</taxon>
    </lineage>
</organism>
<name>A0A1F6GBQ2_9PROT</name>
<dbReference type="EMBL" id="MFNE01000020">
    <property type="protein sequence ID" value="OGG95542.1"/>
    <property type="molecule type" value="Genomic_DNA"/>
</dbReference>
<protein>
    <recommendedName>
        <fullName evidence="3">DUF3422 domain-containing protein</fullName>
    </recommendedName>
</protein>
<evidence type="ECO:0008006" key="3">
    <source>
        <dbReference type="Google" id="ProtNLM"/>
    </source>
</evidence>
<dbReference type="InterPro" id="IPR021830">
    <property type="entry name" value="DUF3422"/>
</dbReference>
<dbReference type="STRING" id="1817772.A2527_06840"/>
<gene>
    <name evidence="1" type="ORF">A2527_06840</name>
</gene>
<accession>A0A1F6GBQ2</accession>
<reference evidence="1 2" key="1">
    <citation type="journal article" date="2016" name="Nat. Commun.">
        <title>Thousands of microbial genomes shed light on interconnected biogeochemical processes in an aquifer system.</title>
        <authorList>
            <person name="Anantharaman K."/>
            <person name="Brown C.T."/>
            <person name="Hug L.A."/>
            <person name="Sharon I."/>
            <person name="Castelle C.J."/>
            <person name="Probst A.J."/>
            <person name="Thomas B.C."/>
            <person name="Singh A."/>
            <person name="Wilkins M.J."/>
            <person name="Karaoz U."/>
            <person name="Brodie E.L."/>
            <person name="Williams K.H."/>
            <person name="Hubbard S.S."/>
            <person name="Banfield J.F."/>
        </authorList>
    </citation>
    <scope>NUCLEOTIDE SEQUENCE [LARGE SCALE GENOMIC DNA]</scope>
</reference>